<keyword evidence="4" id="KW-1185">Reference proteome</keyword>
<keyword evidence="2" id="KW-0472">Membrane</keyword>
<proteinExistence type="predicted"/>
<keyword evidence="2" id="KW-0812">Transmembrane</keyword>
<reference evidence="3" key="1">
    <citation type="submission" date="2021-04" db="EMBL/GenBank/DDBJ databases">
        <authorList>
            <person name="Hornung B."/>
        </authorList>
    </citation>
    <scope>NUCLEOTIDE SEQUENCE</scope>
    <source>
        <strain evidence="3">G5G6</strain>
    </source>
</reference>
<dbReference type="AlphaFoldDB" id="A0A916J2I9"/>
<protein>
    <submittedName>
        <fullName evidence="3">Membrane protein</fullName>
    </submittedName>
</protein>
<feature type="compositionally biased region" description="Basic and acidic residues" evidence="1">
    <location>
        <begin position="205"/>
        <end position="233"/>
    </location>
</feature>
<dbReference type="EMBL" id="CAJQUM010000001">
    <property type="protein sequence ID" value="CAG4882957.1"/>
    <property type="molecule type" value="Genomic_DNA"/>
</dbReference>
<organism evidence="3 4">
    <name type="scientific">Georgfuchsia toluolica</name>
    <dbReference type="NCBI Taxonomy" id="424218"/>
    <lineage>
        <taxon>Bacteria</taxon>
        <taxon>Pseudomonadati</taxon>
        <taxon>Pseudomonadota</taxon>
        <taxon>Betaproteobacteria</taxon>
        <taxon>Nitrosomonadales</taxon>
        <taxon>Sterolibacteriaceae</taxon>
        <taxon>Georgfuchsia</taxon>
    </lineage>
</organism>
<evidence type="ECO:0000313" key="3">
    <source>
        <dbReference type="EMBL" id="CAG4882957.1"/>
    </source>
</evidence>
<evidence type="ECO:0000256" key="1">
    <source>
        <dbReference type="SAM" id="MobiDB-lite"/>
    </source>
</evidence>
<evidence type="ECO:0000256" key="2">
    <source>
        <dbReference type="SAM" id="Phobius"/>
    </source>
</evidence>
<feature type="transmembrane region" description="Helical" evidence="2">
    <location>
        <begin position="62"/>
        <end position="82"/>
    </location>
</feature>
<comment type="caution">
    <text evidence="3">The sequence shown here is derived from an EMBL/GenBank/DDBJ whole genome shotgun (WGS) entry which is preliminary data.</text>
</comment>
<feature type="region of interest" description="Disordered" evidence="1">
    <location>
        <begin position="197"/>
        <end position="233"/>
    </location>
</feature>
<sequence>MQLTARLQQKFYEWALRGPAPEPSPVILNQRRVYVLPTRAGIGYAISLAVMLVGSMNYSLSLGYVLTFLLGGLGVSAILNTFRNLAFLRIAPGHSTPVFAGEAAHFGLVLHNARKAERPALRMRAGDKNEGELIDLDLPATDRIEALLPVKTTQRGWMPLPRVMIETRYPLGLIRAWAYVQPGQFCLVYPRPALDAPPLPVGSSDQHDSQSKQRQERGNDDFAGLRDHQASDSPRHVAWKAVARQHNDELLTKLFSGENAQSLWLDWDQLPPGLDVESRLSIMARWVCDANGAGLTWGLRLPGNTLAPGSGEAHRHTCLQALALYG</sequence>
<accession>A0A916J2I9</accession>
<gene>
    <name evidence="3" type="ORF">GTOL_10839</name>
</gene>
<evidence type="ECO:0000313" key="4">
    <source>
        <dbReference type="Proteomes" id="UP000742786"/>
    </source>
</evidence>
<dbReference type="Proteomes" id="UP000742786">
    <property type="component" value="Unassembled WGS sequence"/>
</dbReference>
<dbReference type="PANTHER" id="PTHR34351:SF1">
    <property type="entry name" value="SLR1927 PROTEIN"/>
    <property type="match status" value="1"/>
</dbReference>
<dbReference type="RefSeq" id="WP_220634971.1">
    <property type="nucleotide sequence ID" value="NZ_CAJQUM010000001.1"/>
</dbReference>
<dbReference type="PANTHER" id="PTHR34351">
    <property type="entry name" value="SLR1927 PROTEIN-RELATED"/>
    <property type="match status" value="1"/>
</dbReference>
<name>A0A916J2I9_9PROT</name>
<keyword evidence="2" id="KW-1133">Transmembrane helix</keyword>